<keyword evidence="6" id="KW-1185">Reference proteome</keyword>
<evidence type="ECO:0000256" key="3">
    <source>
        <dbReference type="ARBA" id="ARBA00023163"/>
    </source>
</evidence>
<dbReference type="Proteomes" id="UP000295509">
    <property type="component" value="Unassembled WGS sequence"/>
</dbReference>
<reference evidence="5 6" key="1">
    <citation type="submission" date="2019-03" db="EMBL/GenBank/DDBJ databases">
        <title>Genomic Encyclopedia of Type Strains, Phase III (KMG-III): the genomes of soil and plant-associated and newly described type strains.</title>
        <authorList>
            <person name="Whitman W."/>
        </authorList>
    </citation>
    <scope>NUCLEOTIDE SEQUENCE [LARGE SCALE GENOMIC DNA]</scope>
    <source>
        <strain evidence="5 6">LMG 29544</strain>
    </source>
</reference>
<dbReference type="InterPro" id="IPR020449">
    <property type="entry name" value="Tscrpt_reg_AraC-type_HTH"/>
</dbReference>
<dbReference type="Gene3D" id="1.10.10.60">
    <property type="entry name" value="Homeodomain-like"/>
    <property type="match status" value="1"/>
</dbReference>
<keyword evidence="1" id="KW-0805">Transcription regulation</keyword>
<evidence type="ECO:0000256" key="1">
    <source>
        <dbReference type="ARBA" id="ARBA00023015"/>
    </source>
</evidence>
<dbReference type="SUPFAM" id="SSF46689">
    <property type="entry name" value="Homeodomain-like"/>
    <property type="match status" value="1"/>
</dbReference>
<feature type="domain" description="HTH araC/xylS-type" evidence="4">
    <location>
        <begin position="209"/>
        <end position="308"/>
    </location>
</feature>
<evidence type="ECO:0000256" key="2">
    <source>
        <dbReference type="ARBA" id="ARBA00023125"/>
    </source>
</evidence>
<dbReference type="GO" id="GO:0043565">
    <property type="term" value="F:sequence-specific DNA binding"/>
    <property type="evidence" value="ECO:0007669"/>
    <property type="project" value="InterPro"/>
</dbReference>
<dbReference type="SMART" id="SM00342">
    <property type="entry name" value="HTH_ARAC"/>
    <property type="match status" value="1"/>
</dbReference>
<accession>A0A4R8L4F6</accession>
<name>A0A4R8L4F6_9BURK</name>
<dbReference type="PRINTS" id="PR00032">
    <property type="entry name" value="HTHARAC"/>
</dbReference>
<proteinExistence type="predicted"/>
<dbReference type="GO" id="GO:0003700">
    <property type="term" value="F:DNA-binding transcription factor activity"/>
    <property type="evidence" value="ECO:0007669"/>
    <property type="project" value="InterPro"/>
</dbReference>
<dbReference type="AlphaFoldDB" id="A0A4R8L4F6"/>
<evidence type="ECO:0000313" key="6">
    <source>
        <dbReference type="Proteomes" id="UP000295509"/>
    </source>
</evidence>
<dbReference type="PROSITE" id="PS01124">
    <property type="entry name" value="HTH_ARAC_FAMILY_2"/>
    <property type="match status" value="1"/>
</dbReference>
<organism evidence="5 6">
    <name type="scientific">Paraburkholderia rhizosphaerae</name>
    <dbReference type="NCBI Taxonomy" id="480658"/>
    <lineage>
        <taxon>Bacteria</taxon>
        <taxon>Pseudomonadati</taxon>
        <taxon>Pseudomonadota</taxon>
        <taxon>Betaproteobacteria</taxon>
        <taxon>Burkholderiales</taxon>
        <taxon>Burkholderiaceae</taxon>
        <taxon>Paraburkholderia</taxon>
    </lineage>
</organism>
<comment type="caution">
    <text evidence="5">The sequence shown here is derived from an EMBL/GenBank/DDBJ whole genome shotgun (WGS) entry which is preliminary data.</text>
</comment>
<dbReference type="InterPro" id="IPR009057">
    <property type="entry name" value="Homeodomain-like_sf"/>
</dbReference>
<dbReference type="InterPro" id="IPR018060">
    <property type="entry name" value="HTH_AraC"/>
</dbReference>
<evidence type="ECO:0000313" key="5">
    <source>
        <dbReference type="EMBL" id="TDY37393.1"/>
    </source>
</evidence>
<evidence type="ECO:0000259" key="4">
    <source>
        <dbReference type="PROSITE" id="PS01124"/>
    </source>
</evidence>
<gene>
    <name evidence="5" type="ORF">BX592_13836</name>
</gene>
<protein>
    <submittedName>
        <fullName evidence="5">AraC-like protein</fullName>
    </submittedName>
</protein>
<dbReference type="InterPro" id="IPR050204">
    <property type="entry name" value="AraC_XylS_family_regulators"/>
</dbReference>
<dbReference type="PANTHER" id="PTHR46796">
    <property type="entry name" value="HTH-TYPE TRANSCRIPTIONAL ACTIVATOR RHAS-RELATED"/>
    <property type="match status" value="1"/>
</dbReference>
<dbReference type="EMBL" id="SORE01000038">
    <property type="protein sequence ID" value="TDY37393.1"/>
    <property type="molecule type" value="Genomic_DNA"/>
</dbReference>
<dbReference type="Pfam" id="PF12833">
    <property type="entry name" value="HTH_18"/>
    <property type="match status" value="1"/>
</dbReference>
<dbReference type="PANTHER" id="PTHR46796:SF6">
    <property type="entry name" value="ARAC SUBFAMILY"/>
    <property type="match status" value="1"/>
</dbReference>
<sequence length="319" mass="34888">MDLQVRQHTWCDKPVDRGGWIDGMSQIGLACRFSSSYSGQSSAVYRRVGEVLIGRFQLAGQTISPILHAAGHWASQEIRLLIIQSGSMSIEQKGDALHVRAGDVILTDPSFPFIESFGEPTRVSLMRMSKSSLHDRGFGYRFHRAFEPVPLCADVTLVRELVLNLTEHIGKASEALLARMSGQCLDLMNVILDKRGAVACRRSSSTIVLLAKQAIERRIGDASLDVPGVAAALNVSTSRLSRALKTEGLSAMRYAYALRVAHAGRLLADTPDIMIREVAERCGFLSAAHFSRVFKAHHGMTPRDFASHRASTASSTSHC</sequence>
<keyword evidence="3" id="KW-0804">Transcription</keyword>
<keyword evidence="2" id="KW-0238">DNA-binding</keyword>